<dbReference type="InterPro" id="IPR006175">
    <property type="entry name" value="YjgF/YER057c/UK114"/>
</dbReference>
<dbReference type="Gene3D" id="3.30.1330.40">
    <property type="entry name" value="RutC-like"/>
    <property type="match status" value="1"/>
</dbReference>
<dbReference type="EMBL" id="JABFUC010000006">
    <property type="protein sequence ID" value="MCG6657964.1"/>
    <property type="molecule type" value="Genomic_DNA"/>
</dbReference>
<gene>
    <name evidence="1" type="ORF">HOP52_09370</name>
</gene>
<evidence type="ECO:0000313" key="1">
    <source>
        <dbReference type="EMBL" id="MCG6657964.1"/>
    </source>
</evidence>
<protein>
    <submittedName>
        <fullName evidence="1">RidA family protein</fullName>
    </submittedName>
</protein>
<evidence type="ECO:0000313" key="2">
    <source>
        <dbReference type="Proteomes" id="UP000814385"/>
    </source>
</evidence>
<dbReference type="Pfam" id="PF01042">
    <property type="entry name" value="Ribonuc_L-PSP"/>
    <property type="match status" value="1"/>
</dbReference>
<dbReference type="CDD" id="cd00448">
    <property type="entry name" value="YjgF_YER057c_UK114_family"/>
    <property type="match status" value="1"/>
</dbReference>
<dbReference type="InterPro" id="IPR035959">
    <property type="entry name" value="RutC-like_sf"/>
</dbReference>
<dbReference type="RefSeq" id="WP_238977108.1">
    <property type="nucleotide sequence ID" value="NZ_JABFUC010000006.1"/>
</dbReference>
<proteinExistence type="predicted"/>
<reference evidence="1 2" key="1">
    <citation type="submission" date="2020-05" db="EMBL/GenBank/DDBJ databases">
        <title>Comparative genomic analysis of denitrifying bacteria from Halomonas genus.</title>
        <authorList>
            <person name="Wang L."/>
            <person name="Shao Z."/>
        </authorList>
    </citation>
    <scope>NUCLEOTIDE SEQUENCE [LARGE SCALE GENOMIC DNA]</scope>
    <source>
        <strain evidence="1 2">A4</strain>
    </source>
</reference>
<dbReference type="SUPFAM" id="SSF55298">
    <property type="entry name" value="YjgF-like"/>
    <property type="match status" value="1"/>
</dbReference>
<name>A0ABS9P854_9GAMM</name>
<dbReference type="PANTHER" id="PTHR11803:SF39">
    <property type="entry name" value="2-IMINOBUTANOATE_2-IMINOPROPANOATE DEAMINASE"/>
    <property type="match status" value="1"/>
</dbReference>
<dbReference type="Proteomes" id="UP000814385">
    <property type="component" value="Unassembled WGS sequence"/>
</dbReference>
<dbReference type="PANTHER" id="PTHR11803">
    <property type="entry name" value="2-IMINOBUTANOATE/2-IMINOPROPANOATE DEAMINASE RIDA"/>
    <property type="match status" value="1"/>
</dbReference>
<comment type="caution">
    <text evidence="1">The sequence shown here is derived from an EMBL/GenBank/DDBJ whole genome shotgun (WGS) entry which is preliminary data.</text>
</comment>
<keyword evidence="2" id="KW-1185">Reference proteome</keyword>
<sequence length="135" mass="15243">MPDYRNDPTLAIPAFPGSHLVLDDHYVFVSGLTVADIQGGESVMGDIGEETRWVMRRLARMLTYVGADVADTVRADVHLTNLDELRNMDAAYAEFFDHHRYPARTCTMTPRLYGGANVEITLMVRRRREAPDSND</sequence>
<organism evidence="1 2">
    <name type="scientific">Billgrantia campisalis</name>
    <dbReference type="NCBI Taxonomy" id="74661"/>
    <lineage>
        <taxon>Bacteria</taxon>
        <taxon>Pseudomonadati</taxon>
        <taxon>Pseudomonadota</taxon>
        <taxon>Gammaproteobacteria</taxon>
        <taxon>Oceanospirillales</taxon>
        <taxon>Halomonadaceae</taxon>
        <taxon>Billgrantia</taxon>
    </lineage>
</organism>
<accession>A0ABS9P854</accession>